<name>A0A511XHW3_9PROT</name>
<dbReference type="InterPro" id="IPR029063">
    <property type="entry name" value="SAM-dependent_MTases_sf"/>
</dbReference>
<accession>A0A511XHW3</accession>
<evidence type="ECO:0000313" key="2">
    <source>
        <dbReference type="EMBL" id="GEN62534.1"/>
    </source>
</evidence>
<dbReference type="Proteomes" id="UP000321746">
    <property type="component" value="Unassembled WGS sequence"/>
</dbReference>
<protein>
    <recommendedName>
        <fullName evidence="1">Methyltransferase type 11 domain-containing protein</fullName>
    </recommendedName>
</protein>
<dbReference type="InterPro" id="IPR013216">
    <property type="entry name" value="Methyltransf_11"/>
</dbReference>
<sequence>MLQKELPPEFDYRFYKATNTDLSEFSDTDLMKHFINYGESEGRPGSEGCLRENIISCIPHDASVLETGSSESPVVKGKNVKYFSIGQSEAPERGKQKTDHPVTDSMFDAVVSSHTIEHQIDLITYLKKIEKLLVRGGRYYLMIPDKRIGSDHYIPESTIEDVLSACNTTATRHSLSNVMTGRALTTHNDRERHWAGDHADPGYMESIARRLRSAIADFEAGNDAGIDVRAWQFTPSGFRLITESLCSLNLIRLRAERVYNTPRSRAEFMAVLIRL</sequence>
<dbReference type="AlphaFoldDB" id="A0A511XHW3"/>
<keyword evidence="3" id="KW-1185">Reference proteome</keyword>
<comment type="caution">
    <text evidence="2">The sequence shown here is derived from an EMBL/GenBank/DDBJ whole genome shotgun (WGS) entry which is preliminary data.</text>
</comment>
<dbReference type="Pfam" id="PF08241">
    <property type="entry name" value="Methyltransf_11"/>
    <property type="match status" value="1"/>
</dbReference>
<dbReference type="RefSeq" id="WP_146886207.1">
    <property type="nucleotide sequence ID" value="NZ_WOTA01000007.1"/>
</dbReference>
<organism evidence="2 3">
    <name type="scientific">Acetobacter oeni</name>
    <dbReference type="NCBI Taxonomy" id="304077"/>
    <lineage>
        <taxon>Bacteria</taxon>
        <taxon>Pseudomonadati</taxon>
        <taxon>Pseudomonadota</taxon>
        <taxon>Alphaproteobacteria</taxon>
        <taxon>Acetobacterales</taxon>
        <taxon>Acetobacteraceae</taxon>
        <taxon>Acetobacter</taxon>
    </lineage>
</organism>
<dbReference type="OrthoDB" id="210346at2"/>
<feature type="domain" description="Methyltransferase type 11" evidence="1">
    <location>
        <begin position="99"/>
        <end position="140"/>
    </location>
</feature>
<dbReference type="GO" id="GO:0008757">
    <property type="term" value="F:S-adenosylmethionine-dependent methyltransferase activity"/>
    <property type="evidence" value="ECO:0007669"/>
    <property type="project" value="InterPro"/>
</dbReference>
<gene>
    <name evidence="2" type="ORF">AOE01nite_07580</name>
</gene>
<dbReference type="SUPFAM" id="SSF53335">
    <property type="entry name" value="S-adenosyl-L-methionine-dependent methyltransferases"/>
    <property type="match status" value="1"/>
</dbReference>
<evidence type="ECO:0000259" key="1">
    <source>
        <dbReference type="Pfam" id="PF08241"/>
    </source>
</evidence>
<dbReference type="Gene3D" id="3.40.50.150">
    <property type="entry name" value="Vaccinia Virus protein VP39"/>
    <property type="match status" value="1"/>
</dbReference>
<reference evidence="2 3" key="1">
    <citation type="submission" date="2019-07" db="EMBL/GenBank/DDBJ databases">
        <title>Whole genome shotgun sequence of Acetobacter oeni NBRC 105207.</title>
        <authorList>
            <person name="Hosoyama A."/>
            <person name="Uohara A."/>
            <person name="Ohji S."/>
            <person name="Ichikawa N."/>
        </authorList>
    </citation>
    <scope>NUCLEOTIDE SEQUENCE [LARGE SCALE GENOMIC DNA]</scope>
    <source>
        <strain evidence="2 3">NBRC 105207</strain>
    </source>
</reference>
<proteinExistence type="predicted"/>
<dbReference type="EMBL" id="BJYG01000006">
    <property type="protein sequence ID" value="GEN62534.1"/>
    <property type="molecule type" value="Genomic_DNA"/>
</dbReference>
<evidence type="ECO:0000313" key="3">
    <source>
        <dbReference type="Proteomes" id="UP000321746"/>
    </source>
</evidence>